<dbReference type="STRING" id="1286171.EAL2_c21020"/>
<dbReference type="HOGENOM" id="CLU_036604_0_4_9"/>
<dbReference type="Pfam" id="PF00480">
    <property type="entry name" value="ROK"/>
    <property type="match status" value="1"/>
</dbReference>
<sequence length="319" mass="33875">MRIGIDVGATGIAGGIVGSEGSVMRELVIATRPERGYERIVMDIAYIINTLKPRLQENGVKIENVGVGIPGIADEKGDVIYCVNLGWKGMPLGRDLKKLTGLEVFIENDANAAALAEHAYGSMKGADCGVMLTLGSGVGGGIVIGGRLHRGFSGAGGEIGHMAVGENFYNCTCGRNGCLETFASARALERYFMKLVEYADEESSALQAVGEAGVVDARTIFEFAKRGDLLSLMAVSRLSRYLAKGIVNIINMLDPEVIVLGGGVSKAGDFLLDMTREQVEREVLYKGVRHAEIKLAEFGDKAGIVGASLIPTYNANPKE</sequence>
<keyword evidence="2" id="KW-0418">Kinase</keyword>
<comment type="similarity">
    <text evidence="1">Belongs to the ROK (NagC/XylR) family.</text>
</comment>
<dbReference type="EC" id="2.7.1.2" evidence="2"/>
<proteinExistence type="inferred from homology"/>
<protein>
    <submittedName>
        <fullName evidence="2">Glucokinase GlcK</fullName>
        <ecNumber evidence="2">2.7.1.2</ecNumber>
    </submittedName>
</protein>
<dbReference type="InterPro" id="IPR043129">
    <property type="entry name" value="ATPase_NBD"/>
</dbReference>
<dbReference type="RefSeq" id="WP_025436310.1">
    <property type="nucleotide sequence ID" value="NZ_CP007452.1"/>
</dbReference>
<dbReference type="Proteomes" id="UP000019591">
    <property type="component" value="Chromosome"/>
</dbReference>
<dbReference type="PATRIC" id="fig|1286171.3.peg.2050"/>
<dbReference type="PANTHER" id="PTHR18964">
    <property type="entry name" value="ROK (REPRESSOR, ORF, KINASE) FAMILY"/>
    <property type="match status" value="1"/>
</dbReference>
<keyword evidence="2" id="KW-0808">Transferase</keyword>
<dbReference type="AlphaFoldDB" id="W8THR4"/>
<reference evidence="2 3" key="1">
    <citation type="journal article" date="2014" name="Genome Announc.">
        <title>Complete Genome Sequence of Amino Acid-Utilizing Eubacterium acidaminophilum al-2 (DSM 3953).</title>
        <authorList>
            <person name="Poehlein A."/>
            <person name="Andreesen J.R."/>
            <person name="Daniel R."/>
        </authorList>
    </citation>
    <scope>NUCLEOTIDE SEQUENCE [LARGE SCALE GENOMIC DNA]</scope>
    <source>
        <strain evidence="2 3">DSM 3953</strain>
    </source>
</reference>
<dbReference type="eggNOG" id="COG1940">
    <property type="taxonomic scope" value="Bacteria"/>
</dbReference>
<gene>
    <name evidence="2" type="primary">glcK</name>
    <name evidence="2" type="ORF">EAL2_c21020</name>
</gene>
<evidence type="ECO:0000313" key="3">
    <source>
        <dbReference type="Proteomes" id="UP000019591"/>
    </source>
</evidence>
<dbReference type="SUPFAM" id="SSF53067">
    <property type="entry name" value="Actin-like ATPase domain"/>
    <property type="match status" value="1"/>
</dbReference>
<evidence type="ECO:0000313" key="2">
    <source>
        <dbReference type="EMBL" id="AHM57383.1"/>
    </source>
</evidence>
<dbReference type="Gene3D" id="3.30.420.40">
    <property type="match status" value="2"/>
</dbReference>
<dbReference type="EMBL" id="CP007452">
    <property type="protein sequence ID" value="AHM57383.1"/>
    <property type="molecule type" value="Genomic_DNA"/>
</dbReference>
<dbReference type="InterPro" id="IPR000600">
    <property type="entry name" value="ROK"/>
</dbReference>
<keyword evidence="3" id="KW-1185">Reference proteome</keyword>
<name>W8THR4_PEPAC</name>
<dbReference type="KEGG" id="eac:EAL2_c21020"/>
<accession>W8THR4</accession>
<dbReference type="PANTHER" id="PTHR18964:SF149">
    <property type="entry name" value="BIFUNCTIONAL UDP-N-ACETYLGLUCOSAMINE 2-EPIMERASE_N-ACETYLMANNOSAMINE KINASE"/>
    <property type="match status" value="1"/>
</dbReference>
<dbReference type="GO" id="GO:0004340">
    <property type="term" value="F:glucokinase activity"/>
    <property type="evidence" value="ECO:0007669"/>
    <property type="project" value="UniProtKB-EC"/>
</dbReference>
<organism evidence="2 3">
    <name type="scientific">Peptoclostridium acidaminophilum DSM 3953</name>
    <dbReference type="NCBI Taxonomy" id="1286171"/>
    <lineage>
        <taxon>Bacteria</taxon>
        <taxon>Bacillati</taxon>
        <taxon>Bacillota</taxon>
        <taxon>Clostridia</taxon>
        <taxon>Peptostreptococcales</taxon>
        <taxon>Peptoclostridiaceae</taxon>
        <taxon>Peptoclostridium</taxon>
    </lineage>
</organism>
<dbReference type="OrthoDB" id="9810372at2"/>
<evidence type="ECO:0000256" key="1">
    <source>
        <dbReference type="ARBA" id="ARBA00006479"/>
    </source>
</evidence>
<dbReference type="PROSITE" id="PS01125">
    <property type="entry name" value="ROK"/>
    <property type="match status" value="1"/>
</dbReference>
<dbReference type="InterPro" id="IPR049874">
    <property type="entry name" value="ROK_cs"/>
</dbReference>